<feature type="region of interest" description="Disordered" evidence="1">
    <location>
        <begin position="623"/>
        <end position="648"/>
    </location>
</feature>
<proteinExistence type="predicted"/>
<protein>
    <recommendedName>
        <fullName evidence="2">C2H2-type domain-containing protein</fullName>
    </recommendedName>
</protein>
<accession>A0A8H4Q071</accession>
<dbReference type="Proteomes" id="UP000557566">
    <property type="component" value="Unassembled WGS sequence"/>
</dbReference>
<feature type="region of interest" description="Disordered" evidence="1">
    <location>
        <begin position="217"/>
        <end position="239"/>
    </location>
</feature>
<dbReference type="InterPro" id="IPR013087">
    <property type="entry name" value="Znf_C2H2_type"/>
</dbReference>
<sequence length="1012" mass="110350">MQDLEQNAFEEELSISSSSLRRWNPASAAHRSWSRRSTLTSSSDTASDSFLDGGGRRQATCVARETAGNDCALHSFIVWAAVKRSASNHISLAEKRQCPLLRCHERFPDHEQMLQHLYSCAHLAAGEYWCHDCKRVEQLGDVRCRRCCLGPASKRKRIVSMAKTFFGSLGHHKSKSRGLNDMDLDIVHQVPPSYESAVAAVPGKAELQANEIFEMYAPGPVDPQETTASQAPKTRGLSQPDSLAVVSQFLAQLPAAPPPSPPPSFPPPPPAFALCQPSIDESLIHWEPSLTPSPAVSSGPSNPRPAKAPERPALQVDTRSLHHRHIRSPRRSKELTPSSSVRSTSSETSTASHEISPMSDWSEAWSWACGLESTRTSPADDLSDQADLFLQARYAGPWSASESQDIHMADLATENALADVAPQEPMSDFSPDDHLLHGDFDLLQLGFPFDGPATSTAQSADTSLNLTLSDETNLFLESTRVAGDTPHHEFTSASCLTQSVLKNLQVHVESSVDRLGNNDESPLARDFCQMSACSIVIAGLEAMSNILEGCPETSPVKLLCFVHVVYSFSLLVHGQDAFSRSTQLFTQALSYSAWLSCLDRQAYVMTVSLLWKPKSMADGEFDELRQTSSSHPRSESPSRKGKERADIPGGIERDPLILLAQHVLDELEYGALCHARRLQGQAQDLSMEYRRDGGLSARRGSLPSATTFDITAPLARQHGADPGFKAAMEDVLAELESGWAATPRYLELRLVQWGKMILPPSTCIDEYVLSVRKHTDPLYERQTPQAAEADPRRRFYRLDIQLLKRLIAIKLETGDEVFPDSLGADGPLDPLCDSERSSADVDNCSTAFDLMVAPDFDVPMDMTQVGAAISGAPIPEIAIHPPPPDEGDAAAGLEQSTQPGAWPSCTTTGASSAPPGAAAEPVSRNVGAVSCCDICGYQPRGDPRWFGGSMAKHKKLQHGAGPPTIYRCPFPGCNSQYRSRKDNLKQHQQDKGHFVDEEEGGAQRGGKRQRMG</sequence>
<feature type="region of interest" description="Disordered" evidence="1">
    <location>
        <begin position="880"/>
        <end position="920"/>
    </location>
</feature>
<dbReference type="PROSITE" id="PS00028">
    <property type="entry name" value="ZINC_FINGER_C2H2_1"/>
    <property type="match status" value="1"/>
</dbReference>
<reference evidence="3 4" key="1">
    <citation type="journal article" date="2020" name="Genome Biol. Evol.">
        <title>A new high-quality draft genome assembly of the Chinese cordyceps Ophiocordyceps sinensis.</title>
        <authorList>
            <person name="Shu R."/>
            <person name="Zhang J."/>
            <person name="Meng Q."/>
            <person name="Zhang H."/>
            <person name="Zhou G."/>
            <person name="Li M."/>
            <person name="Wu P."/>
            <person name="Zhao Y."/>
            <person name="Chen C."/>
            <person name="Qin Q."/>
        </authorList>
    </citation>
    <scope>NUCLEOTIDE SEQUENCE [LARGE SCALE GENOMIC DNA]</scope>
    <source>
        <strain evidence="3 4">IOZ07</strain>
    </source>
</reference>
<feature type="compositionally biased region" description="Pro residues" evidence="1">
    <location>
        <begin position="255"/>
        <end position="271"/>
    </location>
</feature>
<feature type="region of interest" description="Disordered" evidence="1">
    <location>
        <begin position="288"/>
        <end position="357"/>
    </location>
</feature>
<dbReference type="AlphaFoldDB" id="A0A8H4Q071"/>
<feature type="region of interest" description="Disordered" evidence="1">
    <location>
        <begin position="977"/>
        <end position="1012"/>
    </location>
</feature>
<evidence type="ECO:0000313" key="3">
    <source>
        <dbReference type="EMBL" id="KAF4513701.1"/>
    </source>
</evidence>
<comment type="caution">
    <text evidence="3">The sequence shown here is derived from an EMBL/GenBank/DDBJ whole genome shotgun (WGS) entry which is preliminary data.</text>
</comment>
<feature type="compositionally biased region" description="Basic and acidic residues" evidence="1">
    <location>
        <begin position="632"/>
        <end position="648"/>
    </location>
</feature>
<feature type="compositionally biased region" description="Polar residues" evidence="1">
    <location>
        <begin position="224"/>
        <end position="239"/>
    </location>
</feature>
<feature type="compositionally biased region" description="Basic residues" evidence="1">
    <location>
        <begin position="321"/>
        <end position="330"/>
    </location>
</feature>
<evidence type="ECO:0000259" key="2">
    <source>
        <dbReference type="PROSITE" id="PS00028"/>
    </source>
</evidence>
<dbReference type="OrthoDB" id="5366163at2759"/>
<evidence type="ECO:0000256" key="1">
    <source>
        <dbReference type="SAM" id="MobiDB-lite"/>
    </source>
</evidence>
<keyword evidence="4" id="KW-1185">Reference proteome</keyword>
<organism evidence="3 4">
    <name type="scientific">Ophiocordyceps sinensis</name>
    <dbReference type="NCBI Taxonomy" id="72228"/>
    <lineage>
        <taxon>Eukaryota</taxon>
        <taxon>Fungi</taxon>
        <taxon>Dikarya</taxon>
        <taxon>Ascomycota</taxon>
        <taxon>Pezizomycotina</taxon>
        <taxon>Sordariomycetes</taxon>
        <taxon>Hypocreomycetidae</taxon>
        <taxon>Hypocreales</taxon>
        <taxon>Ophiocordycipitaceae</taxon>
        <taxon>Ophiocordyceps</taxon>
    </lineage>
</organism>
<dbReference type="EMBL" id="JAAVMX010000001">
    <property type="protein sequence ID" value="KAF4513701.1"/>
    <property type="molecule type" value="Genomic_DNA"/>
</dbReference>
<gene>
    <name evidence="3" type="ORF">G6O67_000942</name>
</gene>
<feature type="compositionally biased region" description="Low complexity" evidence="1">
    <location>
        <begin position="335"/>
        <end position="356"/>
    </location>
</feature>
<feature type="compositionally biased region" description="Low complexity" evidence="1">
    <location>
        <begin position="906"/>
        <end position="919"/>
    </location>
</feature>
<evidence type="ECO:0000313" key="4">
    <source>
        <dbReference type="Proteomes" id="UP000557566"/>
    </source>
</evidence>
<name>A0A8H4Q071_9HYPO</name>
<feature type="compositionally biased region" description="Basic and acidic residues" evidence="1">
    <location>
        <begin position="979"/>
        <end position="995"/>
    </location>
</feature>
<feature type="compositionally biased region" description="Polar residues" evidence="1">
    <location>
        <begin position="290"/>
        <end position="301"/>
    </location>
</feature>
<feature type="domain" description="C2H2-type" evidence="2">
    <location>
        <begin position="98"/>
        <end position="122"/>
    </location>
</feature>
<feature type="region of interest" description="Disordered" evidence="1">
    <location>
        <begin position="253"/>
        <end position="274"/>
    </location>
</feature>
<dbReference type="SMART" id="SM00355">
    <property type="entry name" value="ZnF_C2H2"/>
    <property type="match status" value="2"/>
</dbReference>